<reference evidence="8" key="1">
    <citation type="submission" date="2015-08" db="EMBL/GenBank/DDBJ databases">
        <title>Genome sequencing project for genomic taxonomy and phylogenomics of Bacillus-like bacteria.</title>
        <authorList>
            <person name="Liu B."/>
            <person name="Wang J."/>
            <person name="Zhu Y."/>
            <person name="Liu G."/>
            <person name="Chen Q."/>
            <person name="Chen Z."/>
            <person name="Lan J."/>
            <person name="Che J."/>
            <person name="Ge C."/>
            <person name="Shi H."/>
            <person name="Pan Z."/>
            <person name="Liu X."/>
        </authorList>
    </citation>
    <scope>NUCLEOTIDE SEQUENCE [LARGE SCALE GENOMIC DNA]</scope>
    <source>
        <strain evidence="8">FJAT-4402</strain>
    </source>
</reference>
<evidence type="ECO:0000256" key="1">
    <source>
        <dbReference type="ARBA" id="ARBA00004651"/>
    </source>
</evidence>
<sequence length="270" mass="30001">MDFIKELIARFIQHEGPSKAAELSYYFLLSLFPFMIFLLSFTAYLPLSPQDVLGVIKQYAPGEVSSMLESNVTETLDNRNGGLLSFGILAALWSASNGLEAIVRSFNVAYEVEENRSFIVVRLTSIILTVAMVFTIIIALLLPVFGREIGMFVSDFIGASSTFITVWEALRYIISITILLVIFSALYFFAPNKRLHFAYVFPGAIIATVGWIVVSTLFSYYVSSFSNYSATYGSIGGIIVLMTWLYLSGIMILIGGEINALIYKRKIQAS</sequence>
<evidence type="ECO:0000256" key="5">
    <source>
        <dbReference type="ARBA" id="ARBA00023136"/>
    </source>
</evidence>
<dbReference type="InterPro" id="IPR017039">
    <property type="entry name" value="Virul_fac_BrkB"/>
</dbReference>
<evidence type="ECO:0000313" key="7">
    <source>
        <dbReference type="EMBL" id="ALC80171.1"/>
    </source>
</evidence>
<keyword evidence="4 6" id="KW-1133">Transmembrane helix</keyword>
<evidence type="ECO:0000256" key="2">
    <source>
        <dbReference type="ARBA" id="ARBA00022475"/>
    </source>
</evidence>
<keyword evidence="2" id="KW-1003">Cell membrane</keyword>
<dbReference type="NCBIfam" id="TIGR00765">
    <property type="entry name" value="yihY_not_rbn"/>
    <property type="match status" value="1"/>
</dbReference>
<dbReference type="STRING" id="1441095.AM592_00070"/>
<protein>
    <submittedName>
        <fullName evidence="7">Ribonuclease</fullName>
    </submittedName>
</protein>
<feature type="transmembrane region" description="Helical" evidence="6">
    <location>
        <begin position="234"/>
        <end position="256"/>
    </location>
</feature>
<dbReference type="Pfam" id="PF03631">
    <property type="entry name" value="Virul_fac_BrkB"/>
    <property type="match status" value="1"/>
</dbReference>
<evidence type="ECO:0000256" key="3">
    <source>
        <dbReference type="ARBA" id="ARBA00022692"/>
    </source>
</evidence>
<name>A0A0M4FNJ4_9BACI</name>
<feature type="transmembrane region" description="Helical" evidence="6">
    <location>
        <begin position="119"/>
        <end position="142"/>
    </location>
</feature>
<organism evidence="7 8">
    <name type="scientific">Bacillus gobiensis</name>
    <dbReference type="NCBI Taxonomy" id="1441095"/>
    <lineage>
        <taxon>Bacteria</taxon>
        <taxon>Bacillati</taxon>
        <taxon>Bacillota</taxon>
        <taxon>Bacilli</taxon>
        <taxon>Bacillales</taxon>
        <taxon>Bacillaceae</taxon>
        <taxon>Bacillus</taxon>
    </lineage>
</organism>
<keyword evidence="5 6" id="KW-0472">Membrane</keyword>
<proteinExistence type="predicted"/>
<evidence type="ECO:0000256" key="6">
    <source>
        <dbReference type="SAM" id="Phobius"/>
    </source>
</evidence>
<reference evidence="7 8" key="2">
    <citation type="journal article" date="2016" name="Int. J. Syst. Evol. Microbiol.">
        <title>Bacillus gobiensis sp. nov., isolated from a soil sample.</title>
        <authorList>
            <person name="Liu B."/>
            <person name="Liu G.H."/>
            <person name="Cetin S."/>
            <person name="Schumann P."/>
            <person name="Pan Z.Z."/>
            <person name="Chen Q.Q."/>
        </authorList>
    </citation>
    <scope>NUCLEOTIDE SEQUENCE [LARGE SCALE GENOMIC DNA]</scope>
    <source>
        <strain evidence="7 8">FJAT-4402</strain>
    </source>
</reference>
<dbReference type="PANTHER" id="PTHR30213">
    <property type="entry name" value="INNER MEMBRANE PROTEIN YHJD"/>
    <property type="match status" value="1"/>
</dbReference>
<dbReference type="RefSeq" id="WP_053601887.1">
    <property type="nucleotide sequence ID" value="NZ_CP012600.1"/>
</dbReference>
<keyword evidence="3 6" id="KW-0812">Transmembrane</keyword>
<feature type="transmembrane region" description="Helical" evidence="6">
    <location>
        <begin position="81"/>
        <end position="99"/>
    </location>
</feature>
<dbReference type="Proteomes" id="UP000067625">
    <property type="component" value="Chromosome"/>
</dbReference>
<feature type="transmembrane region" description="Helical" evidence="6">
    <location>
        <begin position="197"/>
        <end position="222"/>
    </location>
</feature>
<evidence type="ECO:0000313" key="8">
    <source>
        <dbReference type="Proteomes" id="UP000067625"/>
    </source>
</evidence>
<keyword evidence="8" id="KW-1185">Reference proteome</keyword>
<dbReference type="PANTHER" id="PTHR30213:SF0">
    <property type="entry name" value="UPF0761 MEMBRANE PROTEIN YIHY"/>
    <property type="match status" value="1"/>
</dbReference>
<accession>A0A0M4FNJ4</accession>
<feature type="transmembrane region" description="Helical" evidence="6">
    <location>
        <begin position="25"/>
        <end position="47"/>
    </location>
</feature>
<dbReference type="OrthoDB" id="9775903at2"/>
<gene>
    <name evidence="7" type="ORF">AM592_00070</name>
</gene>
<dbReference type="EMBL" id="CP012600">
    <property type="protein sequence ID" value="ALC80171.1"/>
    <property type="molecule type" value="Genomic_DNA"/>
</dbReference>
<feature type="transmembrane region" description="Helical" evidence="6">
    <location>
        <begin position="172"/>
        <end position="190"/>
    </location>
</feature>
<dbReference type="AlphaFoldDB" id="A0A0M4FNJ4"/>
<dbReference type="PATRIC" id="fig|1441095.3.peg.14"/>
<dbReference type="PIRSF" id="PIRSF035875">
    <property type="entry name" value="RNase_BN"/>
    <property type="match status" value="1"/>
</dbReference>
<dbReference type="GO" id="GO:0005886">
    <property type="term" value="C:plasma membrane"/>
    <property type="evidence" value="ECO:0007669"/>
    <property type="project" value="UniProtKB-SubCell"/>
</dbReference>
<evidence type="ECO:0000256" key="4">
    <source>
        <dbReference type="ARBA" id="ARBA00022989"/>
    </source>
</evidence>
<comment type="subcellular location">
    <subcellularLocation>
        <location evidence="1">Cell membrane</location>
        <topology evidence="1">Multi-pass membrane protein</topology>
    </subcellularLocation>
</comment>